<reference evidence="1" key="1">
    <citation type="submission" date="2020-05" db="EMBL/GenBank/DDBJ databases">
        <authorList>
            <person name="Chiriac C."/>
            <person name="Salcher M."/>
            <person name="Ghai R."/>
            <person name="Kavagutti S V."/>
        </authorList>
    </citation>
    <scope>NUCLEOTIDE SEQUENCE</scope>
</reference>
<accession>A0A6J7F3U5</accession>
<name>A0A6J7F3U5_9ZZZZ</name>
<evidence type="ECO:0000313" key="1">
    <source>
        <dbReference type="EMBL" id="CAB4887750.1"/>
    </source>
</evidence>
<sequence>MAVVVPLPGHGVEFTRQQDVDVADSTIGIGGHAGEDGTESSRELVHGDLVEQVDRIGDRSGHTRRSTGVVEPFRDGQLEVELRDVGVDVDGLDGEFG</sequence>
<dbReference type="AlphaFoldDB" id="A0A6J7F3U5"/>
<dbReference type="EMBL" id="CAFBLX010000091">
    <property type="protein sequence ID" value="CAB4887750.1"/>
    <property type="molecule type" value="Genomic_DNA"/>
</dbReference>
<organism evidence="1">
    <name type="scientific">freshwater metagenome</name>
    <dbReference type="NCBI Taxonomy" id="449393"/>
    <lineage>
        <taxon>unclassified sequences</taxon>
        <taxon>metagenomes</taxon>
        <taxon>ecological metagenomes</taxon>
    </lineage>
</organism>
<gene>
    <name evidence="1" type="ORF">UFOPK3472_01583</name>
</gene>
<proteinExistence type="predicted"/>
<dbReference type="AntiFam" id="ANF00178">
    <property type="entry name" value="Shadow ORF (opposite dhbF)"/>
</dbReference>
<protein>
    <submittedName>
        <fullName evidence="1">Unannotated protein</fullName>
    </submittedName>
</protein>